<keyword evidence="6" id="KW-1133">Transmembrane helix</keyword>
<evidence type="ECO:0000313" key="8">
    <source>
        <dbReference type="EMBL" id="MBD3863303.1"/>
    </source>
</evidence>
<dbReference type="SUPFAM" id="SSF55785">
    <property type="entry name" value="PYP-like sensor domain (PAS domain)"/>
    <property type="match status" value="1"/>
</dbReference>
<dbReference type="InterPro" id="IPR003594">
    <property type="entry name" value="HATPase_dom"/>
</dbReference>
<dbReference type="InterPro" id="IPR036097">
    <property type="entry name" value="HisK_dim/P_sf"/>
</dbReference>
<keyword evidence="6" id="KW-0472">Membrane</keyword>
<dbReference type="SMART" id="SM00388">
    <property type="entry name" value="HisKA"/>
    <property type="match status" value="1"/>
</dbReference>
<dbReference type="InterPro" id="IPR003661">
    <property type="entry name" value="HisK_dim/P_dom"/>
</dbReference>
<organism evidence="8 9">
    <name type="scientific">Olleya marilimosa</name>
    <dbReference type="NCBI Taxonomy" id="272164"/>
    <lineage>
        <taxon>Bacteria</taxon>
        <taxon>Pseudomonadati</taxon>
        <taxon>Bacteroidota</taxon>
        <taxon>Flavobacteriia</taxon>
        <taxon>Flavobacteriales</taxon>
        <taxon>Flavobacteriaceae</taxon>
    </lineage>
</organism>
<dbReference type="InterPro" id="IPR004358">
    <property type="entry name" value="Sig_transdc_His_kin-like_C"/>
</dbReference>
<comment type="caution">
    <text evidence="8">The sequence shown here is derived from an EMBL/GenBank/DDBJ whole genome shotgun (WGS) entry which is preliminary data.</text>
</comment>
<dbReference type="PROSITE" id="PS50109">
    <property type="entry name" value="HIS_KIN"/>
    <property type="match status" value="1"/>
</dbReference>
<evidence type="ECO:0000256" key="5">
    <source>
        <dbReference type="ARBA" id="ARBA00022777"/>
    </source>
</evidence>
<dbReference type="Gene3D" id="3.30.565.10">
    <property type="entry name" value="Histidine kinase-like ATPase, C-terminal domain"/>
    <property type="match status" value="1"/>
</dbReference>
<dbReference type="PRINTS" id="PR00344">
    <property type="entry name" value="BCTRLSENSOR"/>
</dbReference>
<dbReference type="Gene3D" id="3.30.450.20">
    <property type="entry name" value="PAS domain"/>
    <property type="match status" value="1"/>
</dbReference>
<dbReference type="InterPro" id="IPR000014">
    <property type="entry name" value="PAS"/>
</dbReference>
<feature type="transmembrane region" description="Helical" evidence="6">
    <location>
        <begin position="182"/>
        <end position="204"/>
    </location>
</feature>
<proteinExistence type="predicted"/>
<evidence type="ECO:0000256" key="1">
    <source>
        <dbReference type="ARBA" id="ARBA00000085"/>
    </source>
</evidence>
<keyword evidence="5" id="KW-0418">Kinase</keyword>
<dbReference type="InterPro" id="IPR036890">
    <property type="entry name" value="HATPase_C_sf"/>
</dbReference>
<sequence length="595" mass="68279">MIKTLSNNISFLRTTLYISAFVILVVGALTYRSITEVTKSSELITHTYKVNVELEQILSNLKDAETGQRGYIITKDSVFLEPYISGRSKINNSFAELKVLTKDDTILKESLIKVNSLINKRLLAFQTSYRSLPKGDIEDPNFIENFRNGRALMDSIRDNIKGIIKLQNNLLKQRRSEYESDLMATPLLLFSLLLCSLILMYVAYNSIYKNIKRLKATNEELEIFKESTNQSEIVSKHGSWTYNVKKDEFTYSDNLYRLLGEQPQSFKPTIENFLTYVHPDDVEKLTMQVEQMKENIELPYIYYRVVHKNGNIKHLKAYGKSVVNEDDETVLLGTTADITDEIISFRILEERNAELERNNKELSSFNYVASHDLQEPLRKIQTFLSRLIDEEEGKLSEKGNKYIDRIQNAATRMRLLIDDLLQFSRSNKADKVFEESNINLLLEAAKQDLAEVISAENAVITSDTFPTITVIPFQIQQLFVNLIGNAIKYRMEGKIPKINITHQIVEAENEDNIIKPKYSHYHKITFTDNGIGFDNQYADQIFVLFSRLHNKDQYSGTGIGLSICKKIVENHKGYITASGQPEKGAVFTVYLPIAK</sequence>
<gene>
    <name evidence="8" type="ORF">IEG06_07550</name>
</gene>
<reference evidence="8 9" key="1">
    <citation type="submission" date="2020-09" db="EMBL/GenBank/DDBJ databases">
        <title>Bacillus nautilus sp. nov., Chryseoglobus crepusculi sp. nov, and Psychrobacter noctis sp. nov., isolated from deep-sea sponges from the equatorial Atlantic.</title>
        <authorList>
            <person name="Stennett H.L."/>
            <person name="Williams S.E."/>
        </authorList>
    </citation>
    <scope>NUCLEOTIDE SEQUENCE [LARGE SCALE GENOMIC DNA]</scope>
    <source>
        <strain evidence="8 9">28M-24</strain>
    </source>
</reference>
<dbReference type="SUPFAM" id="SSF47384">
    <property type="entry name" value="Homodimeric domain of signal transducing histidine kinase"/>
    <property type="match status" value="1"/>
</dbReference>
<feature type="transmembrane region" description="Helical" evidence="6">
    <location>
        <begin position="12"/>
        <end position="31"/>
    </location>
</feature>
<comment type="catalytic activity">
    <reaction evidence="1">
        <text>ATP + protein L-histidine = ADP + protein N-phospho-L-histidine.</text>
        <dbReference type="EC" id="2.7.13.3"/>
    </reaction>
</comment>
<evidence type="ECO:0000256" key="2">
    <source>
        <dbReference type="ARBA" id="ARBA00012438"/>
    </source>
</evidence>
<evidence type="ECO:0000256" key="3">
    <source>
        <dbReference type="ARBA" id="ARBA00022553"/>
    </source>
</evidence>
<keyword evidence="6" id="KW-0812">Transmembrane</keyword>
<dbReference type="Pfam" id="PF02518">
    <property type="entry name" value="HATPase_c"/>
    <property type="match status" value="1"/>
</dbReference>
<dbReference type="Pfam" id="PF08447">
    <property type="entry name" value="PAS_3"/>
    <property type="match status" value="1"/>
</dbReference>
<dbReference type="InterPro" id="IPR052162">
    <property type="entry name" value="Sensor_kinase/Photoreceptor"/>
</dbReference>
<dbReference type="InterPro" id="IPR035965">
    <property type="entry name" value="PAS-like_dom_sf"/>
</dbReference>
<dbReference type="EC" id="2.7.13.3" evidence="2"/>
<evidence type="ECO:0000313" key="9">
    <source>
        <dbReference type="Proteomes" id="UP000627521"/>
    </source>
</evidence>
<keyword evidence="3" id="KW-0597">Phosphoprotein</keyword>
<dbReference type="PANTHER" id="PTHR43304:SF1">
    <property type="entry name" value="PAC DOMAIN-CONTAINING PROTEIN"/>
    <property type="match status" value="1"/>
</dbReference>
<name>A0ABR8LYH0_9FLAO</name>
<evidence type="ECO:0000256" key="4">
    <source>
        <dbReference type="ARBA" id="ARBA00022679"/>
    </source>
</evidence>
<dbReference type="SMART" id="SM00387">
    <property type="entry name" value="HATPase_c"/>
    <property type="match status" value="1"/>
</dbReference>
<dbReference type="InterPro" id="IPR013655">
    <property type="entry name" value="PAS_fold_3"/>
</dbReference>
<dbReference type="Proteomes" id="UP000627521">
    <property type="component" value="Unassembled WGS sequence"/>
</dbReference>
<keyword evidence="9" id="KW-1185">Reference proteome</keyword>
<feature type="domain" description="Histidine kinase" evidence="7">
    <location>
        <begin position="368"/>
        <end position="595"/>
    </location>
</feature>
<dbReference type="CDD" id="cd19410">
    <property type="entry name" value="HK9-like_sensor"/>
    <property type="match status" value="1"/>
</dbReference>
<dbReference type="Gene3D" id="1.10.287.130">
    <property type="match status" value="1"/>
</dbReference>
<accession>A0ABR8LYH0</accession>
<dbReference type="SUPFAM" id="SSF55874">
    <property type="entry name" value="ATPase domain of HSP90 chaperone/DNA topoisomerase II/histidine kinase"/>
    <property type="match status" value="1"/>
</dbReference>
<dbReference type="CDD" id="cd00082">
    <property type="entry name" value="HisKA"/>
    <property type="match status" value="1"/>
</dbReference>
<dbReference type="InterPro" id="IPR005467">
    <property type="entry name" value="His_kinase_dom"/>
</dbReference>
<protein>
    <recommendedName>
        <fullName evidence="2">histidine kinase</fullName>
        <ecNumber evidence="2">2.7.13.3</ecNumber>
    </recommendedName>
</protein>
<dbReference type="CDD" id="cd00130">
    <property type="entry name" value="PAS"/>
    <property type="match status" value="1"/>
</dbReference>
<dbReference type="RefSeq" id="WP_191099635.1">
    <property type="nucleotide sequence ID" value="NZ_JACXXF010000003.1"/>
</dbReference>
<dbReference type="PANTHER" id="PTHR43304">
    <property type="entry name" value="PHYTOCHROME-LIKE PROTEIN CPH1"/>
    <property type="match status" value="1"/>
</dbReference>
<dbReference type="Pfam" id="PF05227">
    <property type="entry name" value="CHASE3"/>
    <property type="match status" value="1"/>
</dbReference>
<keyword evidence="4" id="KW-0808">Transferase</keyword>
<evidence type="ECO:0000259" key="7">
    <source>
        <dbReference type="PROSITE" id="PS50109"/>
    </source>
</evidence>
<evidence type="ECO:0000256" key="6">
    <source>
        <dbReference type="SAM" id="Phobius"/>
    </source>
</evidence>
<dbReference type="EMBL" id="JACXXH010000003">
    <property type="protein sequence ID" value="MBD3863303.1"/>
    <property type="molecule type" value="Genomic_DNA"/>
</dbReference>
<dbReference type="Pfam" id="PF00512">
    <property type="entry name" value="HisKA"/>
    <property type="match status" value="1"/>
</dbReference>
<dbReference type="InterPro" id="IPR007891">
    <property type="entry name" value="CHASE3"/>
</dbReference>